<name>X1E9T0_9ZZZZ</name>
<dbReference type="InterPro" id="IPR004839">
    <property type="entry name" value="Aminotransferase_I/II_large"/>
</dbReference>
<dbReference type="InterPro" id="IPR050087">
    <property type="entry name" value="AON_synthase_class-II"/>
</dbReference>
<feature type="domain" description="Aminotransferase class I/classII large" evidence="4">
    <location>
        <begin position="44"/>
        <end position="398"/>
    </location>
</feature>
<reference evidence="5" key="1">
    <citation type="journal article" date="2014" name="Front. Microbiol.">
        <title>High frequency of phylogenetically diverse reductive dehalogenase-homologous genes in deep subseafloor sedimentary metagenomes.</title>
        <authorList>
            <person name="Kawai M."/>
            <person name="Futagami T."/>
            <person name="Toyoda A."/>
            <person name="Takaki Y."/>
            <person name="Nishi S."/>
            <person name="Hori S."/>
            <person name="Arai W."/>
            <person name="Tsubouchi T."/>
            <person name="Morono Y."/>
            <person name="Uchiyama I."/>
            <person name="Ito T."/>
            <person name="Fujiyama A."/>
            <person name="Inagaki F."/>
            <person name="Takami H."/>
        </authorList>
    </citation>
    <scope>NUCLEOTIDE SEQUENCE</scope>
    <source>
        <strain evidence="5">Expedition CK06-06</strain>
    </source>
</reference>
<dbReference type="InterPro" id="IPR015421">
    <property type="entry name" value="PyrdxlP-dep_Trfase_major"/>
</dbReference>
<dbReference type="Gene3D" id="3.40.640.10">
    <property type="entry name" value="Type I PLP-dependent aspartate aminotransferase-like (Major domain)"/>
    <property type="match status" value="1"/>
</dbReference>
<dbReference type="PANTHER" id="PTHR13693:SF3">
    <property type="entry name" value="LD36009P"/>
    <property type="match status" value="1"/>
</dbReference>
<dbReference type="GO" id="GO:0030170">
    <property type="term" value="F:pyridoxal phosphate binding"/>
    <property type="evidence" value="ECO:0007669"/>
    <property type="project" value="InterPro"/>
</dbReference>
<evidence type="ECO:0000256" key="1">
    <source>
        <dbReference type="ARBA" id="ARBA00001933"/>
    </source>
</evidence>
<protein>
    <recommendedName>
        <fullName evidence="4">Aminotransferase class I/classII large domain-containing protein</fullName>
    </recommendedName>
</protein>
<gene>
    <name evidence="5" type="ORF">S03H2_03257</name>
</gene>
<keyword evidence="3" id="KW-0663">Pyridoxal phosphate</keyword>
<feature type="non-terminal residue" evidence="5">
    <location>
        <position position="401"/>
    </location>
</feature>
<evidence type="ECO:0000256" key="2">
    <source>
        <dbReference type="ARBA" id="ARBA00022679"/>
    </source>
</evidence>
<dbReference type="InterPro" id="IPR015424">
    <property type="entry name" value="PyrdxlP-dep_Trfase"/>
</dbReference>
<comment type="cofactor">
    <cofactor evidence="1">
        <name>pyridoxal 5'-phosphate</name>
        <dbReference type="ChEBI" id="CHEBI:597326"/>
    </cofactor>
</comment>
<dbReference type="Pfam" id="PF00155">
    <property type="entry name" value="Aminotran_1_2"/>
    <property type="match status" value="1"/>
</dbReference>
<evidence type="ECO:0000256" key="3">
    <source>
        <dbReference type="ARBA" id="ARBA00022898"/>
    </source>
</evidence>
<comment type="caution">
    <text evidence="5">The sequence shown here is derived from an EMBL/GenBank/DDBJ whole genome shotgun (WGS) entry which is preliminary data.</text>
</comment>
<evidence type="ECO:0000313" key="5">
    <source>
        <dbReference type="EMBL" id="GAH30006.1"/>
    </source>
</evidence>
<proteinExistence type="predicted"/>
<evidence type="ECO:0000259" key="4">
    <source>
        <dbReference type="Pfam" id="PF00155"/>
    </source>
</evidence>
<dbReference type="InterPro" id="IPR015422">
    <property type="entry name" value="PyrdxlP-dep_Trfase_small"/>
</dbReference>
<accession>X1E9T0</accession>
<dbReference type="EMBL" id="BARU01001185">
    <property type="protein sequence ID" value="GAH30006.1"/>
    <property type="molecule type" value="Genomic_DNA"/>
</dbReference>
<dbReference type="Gene3D" id="3.90.1150.10">
    <property type="entry name" value="Aspartate Aminotransferase, domain 1"/>
    <property type="match status" value="1"/>
</dbReference>
<dbReference type="SUPFAM" id="SSF53383">
    <property type="entry name" value="PLP-dependent transferases"/>
    <property type="match status" value="1"/>
</dbReference>
<dbReference type="PANTHER" id="PTHR13693">
    <property type="entry name" value="CLASS II AMINOTRANSFERASE/8-AMINO-7-OXONONANOATE SYNTHASE"/>
    <property type="match status" value="1"/>
</dbReference>
<organism evidence="5">
    <name type="scientific">marine sediment metagenome</name>
    <dbReference type="NCBI Taxonomy" id="412755"/>
    <lineage>
        <taxon>unclassified sequences</taxon>
        <taxon>metagenomes</taxon>
        <taxon>ecological metagenomes</taxon>
    </lineage>
</organism>
<dbReference type="GO" id="GO:0016740">
    <property type="term" value="F:transferase activity"/>
    <property type="evidence" value="ECO:0007669"/>
    <property type="project" value="UniProtKB-KW"/>
</dbReference>
<sequence>MVKRNPTKFLKDEYQKIQAEGREWVHRSLETPSETQVVVDGQELLMLCSNNYLNLSNHPHLKKKAIEAAEKLGAGSGSVRAIAGNMAIHEEWERKHAEFKEQEAAMVWMSGFIANEGAIPPLVRKDDYILSDMLNHGSIIDGVRLTKTQRKLYEHCDMGSLEEQLKLIDSEDPNGEKRILLITDGVFSMDGDMAPLDEIEKLGSEYGAMMYVDDAHGDGVLGRDKKGKGIVDHFGLQGKVQVEMNTYSKAMGVVGGTITGSRDLVNFLRNTGRSYLLSGSPPPAIAGGAIGALEVLDPKSQYFEPVVEKLLGNCSYFKSKIVDIGFGHEITAASAKCPTAIVPIICGENDVAKNLSDRLMEEGIFALPIVFPMVPRGTARIRVMMNAGLSKDDLDFALMKF</sequence>
<dbReference type="InterPro" id="IPR001917">
    <property type="entry name" value="Aminotrans_II_pyridoxalP_BS"/>
</dbReference>
<keyword evidence="2" id="KW-0808">Transferase</keyword>
<dbReference type="PROSITE" id="PS00599">
    <property type="entry name" value="AA_TRANSFER_CLASS_2"/>
    <property type="match status" value="1"/>
</dbReference>
<dbReference type="AlphaFoldDB" id="X1E9T0"/>